<proteinExistence type="predicted"/>
<dbReference type="Proteomes" id="UP001314169">
    <property type="component" value="Chromosome 3"/>
</dbReference>
<sequence length="75" mass="7704">MRQAEPTIYCLEEGDPGYSLRETQATACRAVVTGGAGSGGCCRAGLVPLQLLRGDGTCSLAPVPGSLPWQSPDLP</sequence>
<protein>
    <submittedName>
        <fullName evidence="1">Uncharacterized protein</fullName>
    </submittedName>
</protein>
<reference evidence="1" key="1">
    <citation type="submission" date="2023-12" db="EMBL/GenBank/DDBJ databases">
        <authorList>
            <person name="Brown T."/>
        </authorList>
    </citation>
    <scope>NUCLEOTIDE SEQUENCE</scope>
</reference>
<organism evidence="1 2">
    <name type="scientific">Pipistrellus nathusii</name>
    <name type="common">Nathusius' pipistrelle</name>
    <dbReference type="NCBI Taxonomy" id="59473"/>
    <lineage>
        <taxon>Eukaryota</taxon>
        <taxon>Metazoa</taxon>
        <taxon>Chordata</taxon>
        <taxon>Craniata</taxon>
        <taxon>Vertebrata</taxon>
        <taxon>Euteleostomi</taxon>
        <taxon>Mammalia</taxon>
        <taxon>Eutheria</taxon>
        <taxon>Laurasiatheria</taxon>
        <taxon>Chiroptera</taxon>
        <taxon>Yangochiroptera</taxon>
        <taxon>Vespertilionidae</taxon>
        <taxon>Pipistrellus</taxon>
    </lineage>
</organism>
<evidence type="ECO:0000313" key="2">
    <source>
        <dbReference type="Proteomes" id="UP001314169"/>
    </source>
</evidence>
<gene>
    <name evidence="1" type="ORF">MPIPNATIZW_LOCUS11096</name>
</gene>
<name>A0ABN9ZX38_PIPNA</name>
<accession>A0ABN9ZX38</accession>
<dbReference type="EMBL" id="OY882860">
    <property type="protein sequence ID" value="CAK6442790.1"/>
    <property type="molecule type" value="Genomic_DNA"/>
</dbReference>
<keyword evidence="2" id="KW-1185">Reference proteome</keyword>
<evidence type="ECO:0000313" key="1">
    <source>
        <dbReference type="EMBL" id="CAK6442790.1"/>
    </source>
</evidence>